<organism evidence="1 2">
    <name type="scientific">Candidatus Sulfotelmatobacter kueseliae</name>
    <dbReference type="NCBI Taxonomy" id="2042962"/>
    <lineage>
        <taxon>Bacteria</taxon>
        <taxon>Pseudomonadati</taxon>
        <taxon>Acidobacteriota</taxon>
        <taxon>Terriglobia</taxon>
        <taxon>Terriglobales</taxon>
        <taxon>Candidatus Korobacteraceae</taxon>
        <taxon>Candidatus Sulfotelmatobacter</taxon>
    </lineage>
</organism>
<name>A0A2U3K8W3_9BACT</name>
<evidence type="ECO:0000313" key="2">
    <source>
        <dbReference type="Proteomes" id="UP000238701"/>
    </source>
</evidence>
<sequence length="117" mass="12917">MACIRNEILKNRKNKSAAKCHPGRCISFRSAGEAIRIADQAHRIDWTRSPVVNELLPGYNIHYLPGHCSGAIRHGPCSRLLCSGSGGNYSETPAFQGRLRGRTSDIYVRCACSLSWT</sequence>
<gene>
    <name evidence="1" type="ORF">SBA1_150005</name>
</gene>
<protein>
    <submittedName>
        <fullName evidence="1">Uncharacterized protein</fullName>
    </submittedName>
</protein>
<proteinExistence type="predicted"/>
<dbReference type="AlphaFoldDB" id="A0A2U3K8W3"/>
<dbReference type="EMBL" id="OMOD01000057">
    <property type="protein sequence ID" value="SPF36112.1"/>
    <property type="molecule type" value="Genomic_DNA"/>
</dbReference>
<evidence type="ECO:0000313" key="1">
    <source>
        <dbReference type="EMBL" id="SPF36112.1"/>
    </source>
</evidence>
<accession>A0A2U3K8W3</accession>
<dbReference type="Proteomes" id="UP000238701">
    <property type="component" value="Unassembled WGS sequence"/>
</dbReference>
<reference evidence="2" key="1">
    <citation type="submission" date="2018-02" db="EMBL/GenBank/DDBJ databases">
        <authorList>
            <person name="Hausmann B."/>
        </authorList>
    </citation>
    <scope>NUCLEOTIDE SEQUENCE [LARGE SCALE GENOMIC DNA]</scope>
    <source>
        <strain evidence="2">Peat soil MAG SbA1</strain>
    </source>
</reference>